<accession>B8FLR0</accession>
<keyword evidence="1" id="KW-0472">Membrane</keyword>
<dbReference type="InterPro" id="IPR036514">
    <property type="entry name" value="SGNH_hydro_sf"/>
</dbReference>
<keyword evidence="3" id="KW-1185">Reference proteome</keyword>
<organism evidence="2 3">
    <name type="scientific">Desulfatibacillum aliphaticivorans</name>
    <dbReference type="NCBI Taxonomy" id="218208"/>
    <lineage>
        <taxon>Bacteria</taxon>
        <taxon>Pseudomonadati</taxon>
        <taxon>Thermodesulfobacteriota</taxon>
        <taxon>Desulfobacteria</taxon>
        <taxon>Desulfobacterales</taxon>
        <taxon>Desulfatibacillaceae</taxon>
        <taxon>Desulfatibacillum</taxon>
    </lineage>
</organism>
<protein>
    <recommendedName>
        <fullName evidence="4">SGNH hydrolase-type esterase domain-containing protein</fullName>
    </recommendedName>
</protein>
<dbReference type="EMBL" id="CP001322">
    <property type="protein sequence ID" value="ACL05414.1"/>
    <property type="molecule type" value="Genomic_DNA"/>
</dbReference>
<dbReference type="Gene3D" id="3.40.50.1110">
    <property type="entry name" value="SGNH hydrolase"/>
    <property type="match status" value="1"/>
</dbReference>
<evidence type="ECO:0000256" key="1">
    <source>
        <dbReference type="SAM" id="Phobius"/>
    </source>
</evidence>
<evidence type="ECO:0000313" key="3">
    <source>
        <dbReference type="Proteomes" id="UP000000739"/>
    </source>
</evidence>
<evidence type="ECO:0000313" key="2">
    <source>
        <dbReference type="EMBL" id="ACL05414.1"/>
    </source>
</evidence>
<keyword evidence="1" id="KW-1133">Transmembrane helix</keyword>
<dbReference type="AlphaFoldDB" id="B8FLR0"/>
<dbReference type="SUPFAM" id="SSF52266">
    <property type="entry name" value="SGNH hydrolase"/>
    <property type="match status" value="1"/>
</dbReference>
<feature type="transmembrane region" description="Helical" evidence="1">
    <location>
        <begin position="49"/>
        <end position="67"/>
    </location>
</feature>
<gene>
    <name evidence="2" type="ordered locus">Dalk_3727</name>
</gene>
<dbReference type="CDD" id="cd00229">
    <property type="entry name" value="SGNH_hydrolase"/>
    <property type="match status" value="1"/>
</dbReference>
<reference evidence="2 3" key="1">
    <citation type="journal article" date="2012" name="Environ. Microbiol.">
        <title>The genome sequence of Desulfatibacillum alkenivorans AK-01: a blueprint for anaerobic alkane oxidation.</title>
        <authorList>
            <person name="Callaghan A.V."/>
            <person name="Morris B.E."/>
            <person name="Pereira I.A."/>
            <person name="McInerney M.J."/>
            <person name="Austin R.N."/>
            <person name="Groves J.T."/>
            <person name="Kukor J.J."/>
            <person name="Suflita J.M."/>
            <person name="Young L.Y."/>
            <person name="Zylstra G.J."/>
            <person name="Wawrik B."/>
        </authorList>
    </citation>
    <scope>NUCLEOTIDE SEQUENCE [LARGE SCALE GENOMIC DNA]</scope>
    <source>
        <strain evidence="2 3">AK-01</strain>
    </source>
</reference>
<dbReference type="KEGG" id="dal:Dalk_3727"/>
<dbReference type="Proteomes" id="UP000000739">
    <property type="component" value="Chromosome"/>
</dbReference>
<dbReference type="HOGENOM" id="CLU_656769_0_0_7"/>
<dbReference type="GO" id="GO:0016788">
    <property type="term" value="F:hydrolase activity, acting on ester bonds"/>
    <property type="evidence" value="ECO:0007669"/>
    <property type="project" value="UniProtKB-ARBA"/>
</dbReference>
<sequence length="418" mass="47624">MHGSQAAFKQKNKADHGVFVNCGIERFVDNGANPLNIWAMMHFFRKSSFFPNAILACLSILLALAGAEFCLRLLGHEPGYIARYDVGLAKVDKLQSVKARWFTDSEGVWRANPDFDWPENHINSEGFRSREFVEDNSGQPKVLFLGDSFTWGVAAWPENESFADLVGREGFTVYNTGVPGADPNQYAYLAEKYVPRLHPDYTAVMFFMGNDFVRPKPMVPGKNLHHITNAGWMYAFDDQGNYMASPQQAYAYWKRHSNWLEAPDRPDLPDNPVKSVFCKTVIGSYAWYYTSPALVWAGRKMGYDFPVSEGVWNKPGPHTIQSLQRIKDVCDQYESQFLLFIIPVDPEMENENNSLGDNLKYLRAFSPLTPGYISPDMYNKKSCHHLNNHGHRLYADFILEKLAEKQNENRDISSGVNK</sequence>
<proteinExistence type="predicted"/>
<dbReference type="RefSeq" id="WP_015948468.1">
    <property type="nucleotide sequence ID" value="NC_011768.1"/>
</dbReference>
<keyword evidence="1" id="KW-0812">Transmembrane</keyword>
<name>B8FLR0_DESAL</name>
<evidence type="ECO:0008006" key="4">
    <source>
        <dbReference type="Google" id="ProtNLM"/>
    </source>
</evidence>